<evidence type="ECO:0000313" key="2">
    <source>
        <dbReference type="EMBL" id="TVT51751.1"/>
    </source>
</evidence>
<dbReference type="InterPro" id="IPR052732">
    <property type="entry name" value="Cell-binding_unc_protein"/>
</dbReference>
<dbReference type="InterPro" id="IPR011009">
    <property type="entry name" value="Kinase-like_dom_sf"/>
</dbReference>
<name>A0A558CSJ8_9GAMM</name>
<dbReference type="Pfam" id="PF01636">
    <property type="entry name" value="APH"/>
    <property type="match status" value="1"/>
</dbReference>
<dbReference type="Proteomes" id="UP000317355">
    <property type="component" value="Unassembled WGS sequence"/>
</dbReference>
<reference evidence="2 3" key="1">
    <citation type="submission" date="2019-07" db="EMBL/GenBank/DDBJ databases">
        <title>The pathways for chlorine oxyanion respiration interact through the shared metabolite chlorate.</title>
        <authorList>
            <person name="Barnum T.P."/>
            <person name="Cheng Y."/>
            <person name="Hill K.A."/>
            <person name="Lucas L.N."/>
            <person name="Carlson H.K."/>
            <person name="Coates J.D."/>
        </authorList>
    </citation>
    <scope>NUCLEOTIDE SEQUENCE [LARGE SCALE GENOMIC DNA]</scope>
    <source>
        <strain evidence="2">BK-3</strain>
    </source>
</reference>
<dbReference type="InterPro" id="IPR002575">
    <property type="entry name" value="Aminoglycoside_PTrfase"/>
</dbReference>
<evidence type="ECO:0000313" key="3">
    <source>
        <dbReference type="Proteomes" id="UP000317355"/>
    </source>
</evidence>
<sequence length="527" mass="59402">MNSTSENHIRLIQSLQNPAVWPEGRGPDQVIETHISTVLLVGDYAYKIKKPLNLGFLDFSTLERRHHFCLEEVRLNGRLAPDIYIDVIPIAGTLEAPQPFGKGAAIAYAVRMRRFDQAGLLSEHPQLLTVEQVERLAEQLVLFHGAIEVADPGTAFGNPDIVALPMRENFVQLRSLLEDQTLLESVQQIEQWTEEQVVRLAPHLQERKAAGFIRECHGDLHLGNIALENGKPLIFDGIEFNPNLRWIDVISELAFLLMDLDEKGLQSSAQRLLNRYLELSGDYAALPLLRFYQVYRATVRAKVTAIRLTQEGLEPVVHRQLQEDLINYLELATDYTRTKETGLMITHGLSGSGKSTHTQDCLEALPAIRVRSDIERRRLAGLAPSQSSGSDTGSGIYQAEFSIKTYQRLQELSALIVRAGWVAIVDATFLRRTDRESFRLLADEMNVPFVILVFEVPEKVLRKRVLRRQEQGQDPSEATLEVLEKQLKTLQPLSIEERQFALLVESDHLPIEQIVGHIQGEASPAEA</sequence>
<accession>A0A558CSJ8</accession>
<feature type="domain" description="Aminoglycoside phosphotransferase" evidence="1">
    <location>
        <begin position="114"/>
        <end position="286"/>
    </location>
</feature>
<dbReference type="SUPFAM" id="SSF52540">
    <property type="entry name" value="P-loop containing nucleoside triphosphate hydrolases"/>
    <property type="match status" value="1"/>
</dbReference>
<dbReference type="Pfam" id="PF13671">
    <property type="entry name" value="AAA_33"/>
    <property type="match status" value="1"/>
</dbReference>
<comment type="caution">
    <text evidence="2">The sequence shown here is derived from an EMBL/GenBank/DDBJ whole genome shotgun (WGS) entry which is preliminary data.</text>
</comment>
<gene>
    <name evidence="2" type="ORF">FHK82_15040</name>
</gene>
<evidence type="ECO:0000259" key="1">
    <source>
        <dbReference type="Pfam" id="PF01636"/>
    </source>
</evidence>
<dbReference type="Gene3D" id="3.40.50.300">
    <property type="entry name" value="P-loop containing nucleotide triphosphate hydrolases"/>
    <property type="match status" value="1"/>
</dbReference>
<protein>
    <submittedName>
        <fullName evidence="2">AAA family ATPase</fullName>
    </submittedName>
</protein>
<dbReference type="InterPro" id="IPR027417">
    <property type="entry name" value="P-loop_NTPase"/>
</dbReference>
<dbReference type="PANTHER" id="PTHR43883">
    <property type="entry name" value="SLR0207 PROTEIN"/>
    <property type="match status" value="1"/>
</dbReference>
<organism evidence="2 3">
    <name type="scientific">Sedimenticola thiotaurini</name>
    <dbReference type="NCBI Taxonomy" id="1543721"/>
    <lineage>
        <taxon>Bacteria</taxon>
        <taxon>Pseudomonadati</taxon>
        <taxon>Pseudomonadota</taxon>
        <taxon>Gammaproteobacteria</taxon>
        <taxon>Chromatiales</taxon>
        <taxon>Sedimenticolaceae</taxon>
        <taxon>Sedimenticola</taxon>
    </lineage>
</organism>
<dbReference type="SUPFAM" id="SSF56112">
    <property type="entry name" value="Protein kinase-like (PK-like)"/>
    <property type="match status" value="1"/>
</dbReference>
<proteinExistence type="predicted"/>
<dbReference type="EMBL" id="VMRY01000084">
    <property type="protein sequence ID" value="TVT51751.1"/>
    <property type="molecule type" value="Genomic_DNA"/>
</dbReference>
<dbReference type="PANTHER" id="PTHR43883:SF1">
    <property type="entry name" value="GLUCONOKINASE"/>
    <property type="match status" value="1"/>
</dbReference>
<dbReference type="Gene3D" id="3.90.1200.10">
    <property type="match status" value="1"/>
</dbReference>
<dbReference type="AlphaFoldDB" id="A0A558CSJ8"/>